<dbReference type="AlphaFoldDB" id="A0A069AU54"/>
<sequence>MAAGIDAVGNAAGVEGTGCVCHCLQNETFGRRQPQNGFVSRAGRRVRLRDAGHCRAA</sequence>
<organism evidence="1">
    <name type="scientific">Clostridioides difficile</name>
    <name type="common">Peptoclostridium difficile</name>
    <dbReference type="NCBI Taxonomy" id="1496"/>
    <lineage>
        <taxon>Bacteria</taxon>
        <taxon>Bacillati</taxon>
        <taxon>Bacillota</taxon>
        <taxon>Clostridia</taxon>
        <taxon>Peptostreptococcales</taxon>
        <taxon>Peptostreptococcaceae</taxon>
        <taxon>Clostridioides</taxon>
    </lineage>
</organism>
<evidence type="ECO:0000313" key="1">
    <source>
        <dbReference type="EMBL" id="CDT70548.1"/>
    </source>
</evidence>
<proteinExistence type="predicted"/>
<reference evidence="1" key="1">
    <citation type="submission" date="2014-07" db="EMBL/GenBank/DDBJ databases">
        <authorList>
            <person name="Monot Marc"/>
        </authorList>
    </citation>
    <scope>NUCLEOTIDE SEQUENCE</scope>
    <source>
        <strain evidence="1">7032989</strain>
    </source>
</reference>
<name>A0A069AU54_CLODI</name>
<accession>A0A069AU54</accession>
<gene>
    <name evidence="1" type="ORF">BN1095_6480001</name>
</gene>
<dbReference type="EMBL" id="LK933347">
    <property type="protein sequence ID" value="CDT70548.1"/>
    <property type="molecule type" value="Genomic_DNA"/>
</dbReference>
<protein>
    <submittedName>
        <fullName evidence="1">Uncharacterized protein</fullName>
    </submittedName>
</protein>